<proteinExistence type="predicted"/>
<evidence type="ECO:0000256" key="4">
    <source>
        <dbReference type="ARBA" id="ARBA00023136"/>
    </source>
</evidence>
<keyword evidence="8" id="KW-1185">Reference proteome</keyword>
<evidence type="ECO:0000259" key="6">
    <source>
        <dbReference type="Pfam" id="PF20649"/>
    </source>
</evidence>
<dbReference type="PANTHER" id="PTHR13228">
    <property type="entry name" value="CONSERVED OLIGOMERIC GOLGI COMPLEX COMPONENT 5"/>
    <property type="match status" value="1"/>
</dbReference>
<dbReference type="Pfam" id="PF20649">
    <property type="entry name" value="COG5_C"/>
    <property type="match status" value="1"/>
</dbReference>
<dbReference type="InterPro" id="IPR049176">
    <property type="entry name" value="COG5_N"/>
</dbReference>
<feature type="domain" description="Conserved oligomeric Golgi complex subunit 5 N-terminal" evidence="5">
    <location>
        <begin position="53"/>
        <end position="168"/>
    </location>
</feature>
<organism evidence="7 8">
    <name type="scientific">Molorchus minor</name>
    <dbReference type="NCBI Taxonomy" id="1323400"/>
    <lineage>
        <taxon>Eukaryota</taxon>
        <taxon>Metazoa</taxon>
        <taxon>Ecdysozoa</taxon>
        <taxon>Arthropoda</taxon>
        <taxon>Hexapoda</taxon>
        <taxon>Insecta</taxon>
        <taxon>Pterygota</taxon>
        <taxon>Neoptera</taxon>
        <taxon>Endopterygota</taxon>
        <taxon>Coleoptera</taxon>
        <taxon>Polyphaga</taxon>
        <taxon>Cucujiformia</taxon>
        <taxon>Chrysomeloidea</taxon>
        <taxon>Cerambycidae</taxon>
        <taxon>Lamiinae</taxon>
        <taxon>Monochamini</taxon>
        <taxon>Molorchus</taxon>
    </lineage>
</organism>
<feature type="domain" description="Conserved oligomeric Golgi complex subunit 5 helical" evidence="6">
    <location>
        <begin position="204"/>
        <end position="269"/>
    </location>
</feature>
<keyword evidence="4" id="KW-0472">Membrane</keyword>
<dbReference type="PANTHER" id="PTHR13228:SF3">
    <property type="entry name" value="CONSERVED OLIGOMERIC GOLGI COMPLEX SUBUNIT 5"/>
    <property type="match status" value="1"/>
</dbReference>
<dbReference type="InterPro" id="IPR048485">
    <property type="entry name" value="COG5_helical"/>
</dbReference>
<accession>A0ABQ9ISP3</accession>
<evidence type="ECO:0000313" key="8">
    <source>
        <dbReference type="Proteomes" id="UP001162164"/>
    </source>
</evidence>
<dbReference type="EMBL" id="JAPWTJ010002820">
    <property type="protein sequence ID" value="KAJ8964314.1"/>
    <property type="molecule type" value="Genomic_DNA"/>
</dbReference>
<comment type="caution">
    <text evidence="7">The sequence shown here is derived from an EMBL/GenBank/DDBJ whole genome shotgun (WGS) entry which is preliminary data.</text>
</comment>
<comment type="subcellular location">
    <subcellularLocation>
        <location evidence="1">Golgi apparatus membrane</location>
        <topology evidence="1">Peripheral membrane protein</topology>
    </subcellularLocation>
</comment>
<evidence type="ECO:0000256" key="3">
    <source>
        <dbReference type="ARBA" id="ARBA00023034"/>
    </source>
</evidence>
<evidence type="ECO:0000313" key="7">
    <source>
        <dbReference type="EMBL" id="KAJ8964314.1"/>
    </source>
</evidence>
<protein>
    <recommendedName>
        <fullName evidence="2">Conserved oligomeric Golgi complex subunit 5</fullName>
    </recommendedName>
</protein>
<keyword evidence="3" id="KW-0333">Golgi apparatus</keyword>
<dbReference type="Pfam" id="PF10392">
    <property type="entry name" value="COG5_N"/>
    <property type="match status" value="1"/>
</dbReference>
<evidence type="ECO:0000256" key="1">
    <source>
        <dbReference type="ARBA" id="ARBA00004395"/>
    </source>
</evidence>
<name>A0ABQ9ISP3_9CUCU</name>
<evidence type="ECO:0000259" key="5">
    <source>
        <dbReference type="Pfam" id="PF10392"/>
    </source>
</evidence>
<dbReference type="Proteomes" id="UP001162164">
    <property type="component" value="Unassembled WGS sequence"/>
</dbReference>
<sequence length="273" mass="31428">MKILFKFNKKICNLYEIKYQIQIIQLFISLVMDSNEENIIQKIETDEFYKAFLQSQTKSALAHSLTITDQVRRLGEGIESLNLELQKQVLQKHDALLQQASHATKLESVLSTMNTHVQNLFANAERLKTQITVPYNELEKHTKVLERLHLASHVLRQVNRLQQLSKRLTSTNDPVQKATILQEAIGLRYRVKRYRCCNYRTCNIRAHQQKIKLATGSLNQGIINENVTQTTTALQIFINLGSIISTIDNLIEQNIHECREILKTAFDTNLSGV</sequence>
<reference evidence="7" key="1">
    <citation type="journal article" date="2023" name="Insect Mol. Biol.">
        <title>Genome sequencing provides insights into the evolution of gene families encoding plant cell wall-degrading enzymes in longhorned beetles.</title>
        <authorList>
            <person name="Shin N.R."/>
            <person name="Okamura Y."/>
            <person name="Kirsch R."/>
            <person name="Pauchet Y."/>
        </authorList>
    </citation>
    <scope>NUCLEOTIDE SEQUENCE</scope>
    <source>
        <strain evidence="7">MMC_N1</strain>
    </source>
</reference>
<gene>
    <name evidence="7" type="ORF">NQ317_014826</name>
</gene>
<dbReference type="InterPro" id="IPR019465">
    <property type="entry name" value="Cog5"/>
</dbReference>
<evidence type="ECO:0000256" key="2">
    <source>
        <dbReference type="ARBA" id="ARBA00020974"/>
    </source>
</evidence>